<reference evidence="3" key="1">
    <citation type="submission" date="2020-12" db="EMBL/GenBank/DDBJ databases">
        <title>Burkholderia cepacia complex in Mexico.</title>
        <authorList>
            <person name="Estrada P."/>
        </authorList>
    </citation>
    <scope>NUCLEOTIDE SEQUENCE</scope>
    <source>
        <strain evidence="3">871</strain>
    </source>
</reference>
<dbReference type="RefSeq" id="WP_176131991.1">
    <property type="nucleotide sequence ID" value="NZ_CADDZZ010000058.1"/>
</dbReference>
<dbReference type="PANTHER" id="PTHR47485">
    <property type="entry name" value="THYLAKOID LUMENAL 17.4 KDA PROTEIN, CHLOROPLASTIC"/>
    <property type="match status" value="1"/>
</dbReference>
<dbReference type="Gene3D" id="2.160.20.80">
    <property type="entry name" value="E3 ubiquitin-protein ligase SopA"/>
    <property type="match status" value="1"/>
</dbReference>
<dbReference type="EMBL" id="JAEDXG010000082">
    <property type="protein sequence ID" value="MBH9702590.1"/>
    <property type="molecule type" value="Genomic_DNA"/>
</dbReference>
<proteinExistence type="predicted"/>
<name>A0A8I1B4E4_BURCE</name>
<gene>
    <name evidence="3" type="ORF">JAO13_39810</name>
</gene>
<sequence length="169" mass="18436">MNVKTLDSNTEKQPRLPTSERKVIKSSRTKKTLLSFDVTVDPQNPMPLDRQRCAALGAAIRKAVSAGTDLRYADLRNQDLRFLNLSGLDLRGADLSGSMLDNSVLAFSNLAEANLRGARMVRGSLAYANLRGACLIGTQFNLVDLTGVLFWAAEYEATAQSAERRGSES</sequence>
<evidence type="ECO:0000256" key="1">
    <source>
        <dbReference type="ARBA" id="ARBA00022737"/>
    </source>
</evidence>
<dbReference type="InterPro" id="IPR001646">
    <property type="entry name" value="5peptide_repeat"/>
</dbReference>
<evidence type="ECO:0000313" key="4">
    <source>
        <dbReference type="Proteomes" id="UP000645612"/>
    </source>
</evidence>
<evidence type="ECO:0000313" key="3">
    <source>
        <dbReference type="EMBL" id="MBH9702590.1"/>
    </source>
</evidence>
<protein>
    <submittedName>
        <fullName evidence="3">Pentapeptide repeat-containing protein</fullName>
    </submittedName>
</protein>
<dbReference type="Proteomes" id="UP000645612">
    <property type="component" value="Unassembled WGS sequence"/>
</dbReference>
<organism evidence="3 4">
    <name type="scientific">Burkholderia cepacia</name>
    <name type="common">Pseudomonas cepacia</name>
    <dbReference type="NCBI Taxonomy" id="292"/>
    <lineage>
        <taxon>Bacteria</taxon>
        <taxon>Pseudomonadati</taxon>
        <taxon>Pseudomonadota</taxon>
        <taxon>Betaproteobacteria</taxon>
        <taxon>Burkholderiales</taxon>
        <taxon>Burkholderiaceae</taxon>
        <taxon>Burkholderia</taxon>
        <taxon>Burkholderia cepacia complex</taxon>
    </lineage>
</organism>
<accession>A0A8I1B4E4</accession>
<feature type="compositionally biased region" description="Basic and acidic residues" evidence="2">
    <location>
        <begin position="9"/>
        <end position="23"/>
    </location>
</feature>
<comment type="caution">
    <text evidence="3">The sequence shown here is derived from an EMBL/GenBank/DDBJ whole genome shotgun (WGS) entry which is preliminary data.</text>
</comment>
<dbReference type="SUPFAM" id="SSF141571">
    <property type="entry name" value="Pentapeptide repeat-like"/>
    <property type="match status" value="1"/>
</dbReference>
<feature type="region of interest" description="Disordered" evidence="2">
    <location>
        <begin position="1"/>
        <end position="23"/>
    </location>
</feature>
<dbReference type="AlphaFoldDB" id="A0A8I1B4E4"/>
<keyword evidence="1" id="KW-0677">Repeat</keyword>
<dbReference type="Pfam" id="PF00805">
    <property type="entry name" value="Pentapeptide"/>
    <property type="match status" value="2"/>
</dbReference>
<evidence type="ECO:0000256" key="2">
    <source>
        <dbReference type="SAM" id="MobiDB-lite"/>
    </source>
</evidence>
<dbReference type="PANTHER" id="PTHR47485:SF1">
    <property type="entry name" value="THYLAKOID LUMENAL 17.4 KDA PROTEIN, CHLOROPLASTIC"/>
    <property type="match status" value="1"/>
</dbReference>